<keyword evidence="5" id="KW-1185">Reference proteome</keyword>
<dbReference type="SUPFAM" id="SSF54001">
    <property type="entry name" value="Cysteine proteinases"/>
    <property type="match status" value="1"/>
</dbReference>
<dbReference type="InterPro" id="IPR038765">
    <property type="entry name" value="Papain-like_cys_pep_sf"/>
</dbReference>
<evidence type="ECO:0000256" key="1">
    <source>
        <dbReference type="ARBA" id="ARBA00022801"/>
    </source>
</evidence>
<dbReference type="InterPro" id="IPR050704">
    <property type="entry name" value="Peptidase_C85-like"/>
</dbReference>
<organism evidence="5 6">
    <name type="scientific">Syphacia muris</name>
    <dbReference type="NCBI Taxonomy" id="451379"/>
    <lineage>
        <taxon>Eukaryota</taxon>
        <taxon>Metazoa</taxon>
        <taxon>Ecdysozoa</taxon>
        <taxon>Nematoda</taxon>
        <taxon>Chromadorea</taxon>
        <taxon>Rhabditida</taxon>
        <taxon>Spirurina</taxon>
        <taxon>Oxyuridomorpha</taxon>
        <taxon>Oxyuroidea</taxon>
        <taxon>Oxyuridae</taxon>
        <taxon>Syphacia</taxon>
    </lineage>
</organism>
<dbReference type="InterPro" id="IPR003323">
    <property type="entry name" value="OTU_dom"/>
</dbReference>
<evidence type="ECO:0000256" key="3">
    <source>
        <dbReference type="SAM" id="MobiDB-lite"/>
    </source>
</evidence>
<feature type="region of interest" description="Disordered" evidence="3">
    <location>
        <begin position="87"/>
        <end position="119"/>
    </location>
</feature>
<feature type="coiled-coil region" evidence="2">
    <location>
        <begin position="17"/>
        <end position="44"/>
    </location>
</feature>
<keyword evidence="1" id="KW-0378">Hydrolase</keyword>
<proteinExistence type="predicted"/>
<name>A0A0N5A9B6_9BILA</name>
<dbReference type="GO" id="GO:0016579">
    <property type="term" value="P:protein deubiquitination"/>
    <property type="evidence" value="ECO:0007669"/>
    <property type="project" value="TreeGrafter"/>
</dbReference>
<protein>
    <submittedName>
        <fullName evidence="6">OTU domain-containing protein</fullName>
    </submittedName>
</protein>
<feature type="domain" description="OTU" evidence="4">
    <location>
        <begin position="159"/>
        <end position="302"/>
    </location>
</feature>
<dbReference type="WBParaSite" id="SMUV_0000069001-mRNA-1">
    <property type="protein sequence ID" value="SMUV_0000069001-mRNA-1"/>
    <property type="gene ID" value="SMUV_0000069001"/>
</dbReference>
<evidence type="ECO:0000313" key="5">
    <source>
        <dbReference type="Proteomes" id="UP000046393"/>
    </source>
</evidence>
<reference evidence="6" key="1">
    <citation type="submission" date="2017-02" db="UniProtKB">
        <authorList>
            <consortium name="WormBaseParasite"/>
        </authorList>
    </citation>
    <scope>IDENTIFICATION</scope>
</reference>
<dbReference type="Pfam" id="PF02338">
    <property type="entry name" value="OTU"/>
    <property type="match status" value="1"/>
</dbReference>
<dbReference type="AlphaFoldDB" id="A0A0N5A9B6"/>
<evidence type="ECO:0000256" key="2">
    <source>
        <dbReference type="SAM" id="Coils"/>
    </source>
</evidence>
<evidence type="ECO:0000313" key="6">
    <source>
        <dbReference type="WBParaSite" id="SMUV_0000069001-mRNA-1"/>
    </source>
</evidence>
<sequence length="305" mass="34749">MDLDINVEEDGQAEVGISALEELKAKHRKEKKELLAKITNLKHSVGKDEKKRRKEIGAAIEKMEKDMKDRHEKELLEIETTLPSKTNLELSSVESEEKKVEDALPKQPRVSKASKRRAKKVEMQKRMEKASAEAEEASKFSAGKLEMDAINSILLKRNLRLHEIPPNGDCLYNAIAHQMLSVSGNFEITGVDVRRKAATYIRAHEEEFLPFLTWEDGSPIDEMEFEKYCFQVESTSEKGGQWGGEPELRALSNVLERKIEVLQPEGRATIFGEQYSEKKPLVITYHRHAYSLGEHYNSTVAIVQT</sequence>
<dbReference type="GO" id="GO:0004843">
    <property type="term" value="F:cysteine-type deubiquitinase activity"/>
    <property type="evidence" value="ECO:0007669"/>
    <property type="project" value="TreeGrafter"/>
</dbReference>
<dbReference type="Gene3D" id="3.90.70.80">
    <property type="match status" value="1"/>
</dbReference>
<dbReference type="PANTHER" id="PTHR12419">
    <property type="entry name" value="OTU DOMAIN CONTAINING PROTEIN"/>
    <property type="match status" value="1"/>
</dbReference>
<dbReference type="PROSITE" id="PS50802">
    <property type="entry name" value="OTU"/>
    <property type="match status" value="1"/>
</dbReference>
<dbReference type="InterPro" id="IPR049772">
    <property type="entry name" value="OTU_OTUD6"/>
</dbReference>
<dbReference type="Proteomes" id="UP000046393">
    <property type="component" value="Unplaced"/>
</dbReference>
<accession>A0A0N5A9B6</accession>
<keyword evidence="2" id="KW-0175">Coiled coil</keyword>
<dbReference type="PANTHER" id="PTHR12419:SF10">
    <property type="entry name" value="DEUBIQUITINASE OTUD6B"/>
    <property type="match status" value="1"/>
</dbReference>
<dbReference type="CDD" id="cd22761">
    <property type="entry name" value="OTU_OTUD6"/>
    <property type="match status" value="1"/>
</dbReference>
<evidence type="ECO:0000259" key="4">
    <source>
        <dbReference type="PROSITE" id="PS50802"/>
    </source>
</evidence>
<feature type="compositionally biased region" description="Basic and acidic residues" evidence="3">
    <location>
        <begin position="95"/>
        <end position="104"/>
    </location>
</feature>
<dbReference type="STRING" id="451379.A0A0N5A9B6"/>